<feature type="transmembrane region" description="Helical" evidence="1">
    <location>
        <begin position="250"/>
        <end position="272"/>
    </location>
</feature>
<reference evidence="2" key="1">
    <citation type="submission" date="2022-07" db="EMBL/GenBank/DDBJ databases">
        <title>Phylogenomic reconstructions and comparative analyses of Kickxellomycotina fungi.</title>
        <authorList>
            <person name="Reynolds N.K."/>
            <person name="Stajich J.E."/>
            <person name="Barry K."/>
            <person name="Grigoriev I.V."/>
            <person name="Crous P."/>
            <person name="Smith M.E."/>
        </authorList>
    </citation>
    <scope>NUCLEOTIDE SEQUENCE</scope>
    <source>
        <strain evidence="2">NRRL 3115</strain>
    </source>
</reference>
<protein>
    <submittedName>
        <fullName evidence="2">Uncharacterized protein</fullName>
    </submittedName>
</protein>
<feature type="transmembrane region" description="Helical" evidence="1">
    <location>
        <begin position="42"/>
        <end position="65"/>
    </location>
</feature>
<keyword evidence="1" id="KW-0472">Membrane</keyword>
<feature type="transmembrane region" description="Helical" evidence="1">
    <location>
        <begin position="284"/>
        <end position="307"/>
    </location>
</feature>
<name>A0A9W8KXH2_9FUNG</name>
<feature type="transmembrane region" description="Helical" evidence="1">
    <location>
        <begin position="183"/>
        <end position="205"/>
    </location>
</feature>
<organism evidence="2 3">
    <name type="scientific">Coemansia spiralis</name>
    <dbReference type="NCBI Taxonomy" id="417178"/>
    <lineage>
        <taxon>Eukaryota</taxon>
        <taxon>Fungi</taxon>
        <taxon>Fungi incertae sedis</taxon>
        <taxon>Zoopagomycota</taxon>
        <taxon>Kickxellomycotina</taxon>
        <taxon>Kickxellomycetes</taxon>
        <taxon>Kickxellales</taxon>
        <taxon>Kickxellaceae</taxon>
        <taxon>Coemansia</taxon>
    </lineage>
</organism>
<keyword evidence="1" id="KW-0812">Transmembrane</keyword>
<feature type="transmembrane region" description="Helical" evidence="1">
    <location>
        <begin position="71"/>
        <end position="92"/>
    </location>
</feature>
<dbReference type="PANTHER" id="PTHR12242">
    <property type="entry name" value="OS02G0130600 PROTEIN-RELATED"/>
    <property type="match status" value="1"/>
</dbReference>
<evidence type="ECO:0000256" key="1">
    <source>
        <dbReference type="SAM" id="Phobius"/>
    </source>
</evidence>
<evidence type="ECO:0000313" key="3">
    <source>
        <dbReference type="Proteomes" id="UP001151518"/>
    </source>
</evidence>
<sequence length="332" mass="37334">MVVRRVCEWAKHQANSFLFDNPVLADPVFTTSYFVPQPVLCLVRLVVFAYCLGVLVTNMVINIVHGAGWNWAAYFTTLTYVGITMYFGFAAYNTTRACVLKQLVAREMVCRVDVPDSSQAIVAPEIVSVATSRHSSVIYVNAQSSTEEKLTDGEDQVAPEPPLLVPLLPAKKLTRQLCLATQWLLYESFVCFAPLVTIVYWALLYPMSGGFAALDDVWMGVSMHAVNTILMALEVLVFARSPMVLGHINFLLTAMTLYLGLVYFMVLVYGFYVYPFFEARYFSGYIAIVCLLVVNIVGIIWVALFMVHYWRDRAFPKWSAAVRGRLWSTSSV</sequence>
<dbReference type="AlphaFoldDB" id="A0A9W8KXH2"/>
<keyword evidence="1" id="KW-1133">Transmembrane helix</keyword>
<proteinExistence type="predicted"/>
<comment type="caution">
    <text evidence="2">The sequence shown here is derived from an EMBL/GenBank/DDBJ whole genome shotgun (WGS) entry which is preliminary data.</text>
</comment>
<dbReference type="EMBL" id="JANBTW010000039">
    <property type="protein sequence ID" value="KAJ2676504.1"/>
    <property type="molecule type" value="Genomic_DNA"/>
</dbReference>
<dbReference type="Proteomes" id="UP001151518">
    <property type="component" value="Unassembled WGS sequence"/>
</dbReference>
<dbReference type="OrthoDB" id="419711at2759"/>
<dbReference type="PANTHER" id="PTHR12242:SF1">
    <property type="entry name" value="MYND-TYPE DOMAIN-CONTAINING PROTEIN"/>
    <property type="match status" value="1"/>
</dbReference>
<feature type="transmembrane region" description="Helical" evidence="1">
    <location>
        <begin position="217"/>
        <end position="238"/>
    </location>
</feature>
<accession>A0A9W8KXH2</accession>
<dbReference type="GO" id="GO:0016020">
    <property type="term" value="C:membrane"/>
    <property type="evidence" value="ECO:0007669"/>
    <property type="project" value="TreeGrafter"/>
</dbReference>
<gene>
    <name evidence="2" type="ORF">GGI25_003539</name>
</gene>
<evidence type="ECO:0000313" key="2">
    <source>
        <dbReference type="EMBL" id="KAJ2676504.1"/>
    </source>
</evidence>